<dbReference type="InterPro" id="IPR004843">
    <property type="entry name" value="Calcineurin-like_PHP"/>
</dbReference>
<protein>
    <recommendedName>
        <fullName evidence="1">Calcineurin-like phosphoesterase domain-containing protein</fullName>
    </recommendedName>
</protein>
<dbReference type="AlphaFoldDB" id="A0A6C2YQD2"/>
<dbReference type="SUPFAM" id="SSF56300">
    <property type="entry name" value="Metallo-dependent phosphatases"/>
    <property type="match status" value="1"/>
</dbReference>
<dbReference type="InterPro" id="IPR051918">
    <property type="entry name" value="STPP_CPPED1"/>
</dbReference>
<dbReference type="Gene3D" id="3.60.21.10">
    <property type="match status" value="1"/>
</dbReference>
<accession>A0A6C2YQD2</accession>
<evidence type="ECO:0000313" key="2">
    <source>
        <dbReference type="EMBL" id="VIP03323.1"/>
    </source>
</evidence>
<reference evidence="2" key="1">
    <citation type="submission" date="2019-04" db="EMBL/GenBank/DDBJ databases">
        <authorList>
            <consortium name="Science for Life Laboratories"/>
        </authorList>
    </citation>
    <scope>NUCLEOTIDE SEQUENCE</scope>
    <source>
        <strain evidence="2">MBLW1</strain>
    </source>
</reference>
<gene>
    <name evidence="2" type="ORF">GMBLW1_06370</name>
</gene>
<dbReference type="RefSeq" id="WP_162658403.1">
    <property type="nucleotide sequence ID" value="NZ_LR593887.1"/>
</dbReference>
<dbReference type="KEGG" id="tim:GMBLW1_06370"/>
<proteinExistence type="predicted"/>
<dbReference type="Proteomes" id="UP000464378">
    <property type="component" value="Chromosome"/>
</dbReference>
<dbReference type="InterPro" id="IPR029052">
    <property type="entry name" value="Metallo-depent_PP-like"/>
</dbReference>
<feature type="domain" description="Calcineurin-like phosphoesterase" evidence="1">
    <location>
        <begin position="58"/>
        <end position="235"/>
    </location>
</feature>
<sequence length="304" mass="34434">MKRVWIGAIVLALLGGAVLFSGQLTALAPKGTGVFQASMGDTNPWTTTKFNNDPREFRFVVVSDRTGGHREKIFSRAMEQINLLQPEFVISVGDLIEGYSTNEKRIAEQWAEFESFTKRLEMPFFYVPGNHDLTNPFMVEVWKKKFGKSYYHFLYHDVLFLMLNSEDPPGSNSISAEQVEYIRQVYQQYPNPRWTIVALHKPLYAANVENNGWLNVETALGDRPYTVFAGHVHRYQKLVRNGRNHYQLATTGGGSQLRGIPMGEFDHVTQVTMKHSGPVIANLLLDGIVPENLKMPETVEPVGK</sequence>
<dbReference type="InParanoid" id="A0A6C2YQD2"/>
<keyword evidence="3" id="KW-1185">Reference proteome</keyword>
<organism evidence="2">
    <name type="scientific">Tuwongella immobilis</name>
    <dbReference type="NCBI Taxonomy" id="692036"/>
    <lineage>
        <taxon>Bacteria</taxon>
        <taxon>Pseudomonadati</taxon>
        <taxon>Planctomycetota</taxon>
        <taxon>Planctomycetia</taxon>
        <taxon>Gemmatales</taxon>
        <taxon>Gemmataceae</taxon>
        <taxon>Tuwongella</taxon>
    </lineage>
</organism>
<dbReference type="GO" id="GO:0016787">
    <property type="term" value="F:hydrolase activity"/>
    <property type="evidence" value="ECO:0007669"/>
    <property type="project" value="InterPro"/>
</dbReference>
<dbReference type="Pfam" id="PF00149">
    <property type="entry name" value="Metallophos"/>
    <property type="match status" value="1"/>
</dbReference>
<dbReference type="EMBL" id="LR593887">
    <property type="protein sequence ID" value="VTS04017.1"/>
    <property type="molecule type" value="Genomic_DNA"/>
</dbReference>
<dbReference type="PANTHER" id="PTHR43143">
    <property type="entry name" value="METALLOPHOSPHOESTERASE, CALCINEURIN SUPERFAMILY"/>
    <property type="match status" value="1"/>
</dbReference>
<evidence type="ECO:0000259" key="1">
    <source>
        <dbReference type="Pfam" id="PF00149"/>
    </source>
</evidence>
<dbReference type="PANTHER" id="PTHR43143:SF1">
    <property type="entry name" value="SERINE_THREONINE-PROTEIN PHOSPHATASE CPPED1"/>
    <property type="match status" value="1"/>
</dbReference>
<evidence type="ECO:0000313" key="3">
    <source>
        <dbReference type="Proteomes" id="UP000464378"/>
    </source>
</evidence>
<dbReference type="EMBL" id="LR586016">
    <property type="protein sequence ID" value="VIP03323.1"/>
    <property type="molecule type" value="Genomic_DNA"/>
</dbReference>
<name>A0A6C2YQD2_9BACT</name>